<dbReference type="InterPro" id="IPR025452">
    <property type="entry name" value="DUF4218"/>
</dbReference>
<dbReference type="Pfam" id="PF13960">
    <property type="entry name" value="DUF4218"/>
    <property type="match status" value="1"/>
</dbReference>
<evidence type="ECO:0000313" key="2">
    <source>
        <dbReference type="EMBL" id="KAK8949441.1"/>
    </source>
</evidence>
<gene>
    <name evidence="2" type="ORF">KSP39_PZI005960</name>
</gene>
<dbReference type="EMBL" id="JBBWWQ010000004">
    <property type="protein sequence ID" value="KAK8949441.1"/>
    <property type="molecule type" value="Genomic_DNA"/>
</dbReference>
<keyword evidence="3" id="KW-1185">Reference proteome</keyword>
<evidence type="ECO:0000259" key="1">
    <source>
        <dbReference type="Pfam" id="PF13960"/>
    </source>
</evidence>
<protein>
    <recommendedName>
        <fullName evidence="1">DUF4218 domain-containing protein</fullName>
    </recommendedName>
</protein>
<proteinExistence type="predicted"/>
<sequence>MIFPPSFFDVMAHLPIHLIHQIKLGGPVHFQWMYWMERYLCRLKSYVRNRSHPEGSIAEAYLADECLAFCSRYMHDRVKTRLNRYSGGQNSAETQSTFPFIQMGYPLGGKKKRGRWKKNLKGEAIMLDNTSLTLAHRYAVFNCGDEEVEKYIK</sequence>
<feature type="domain" description="DUF4218" evidence="1">
    <location>
        <begin position="1"/>
        <end position="85"/>
    </location>
</feature>
<comment type="caution">
    <text evidence="2">The sequence shown here is derived from an EMBL/GenBank/DDBJ whole genome shotgun (WGS) entry which is preliminary data.</text>
</comment>
<reference evidence="2 3" key="1">
    <citation type="journal article" date="2022" name="Nat. Plants">
        <title>Genomes of leafy and leafless Platanthera orchids illuminate the evolution of mycoheterotrophy.</title>
        <authorList>
            <person name="Li M.H."/>
            <person name="Liu K.W."/>
            <person name="Li Z."/>
            <person name="Lu H.C."/>
            <person name="Ye Q.L."/>
            <person name="Zhang D."/>
            <person name="Wang J.Y."/>
            <person name="Li Y.F."/>
            <person name="Zhong Z.M."/>
            <person name="Liu X."/>
            <person name="Yu X."/>
            <person name="Liu D.K."/>
            <person name="Tu X.D."/>
            <person name="Liu B."/>
            <person name="Hao Y."/>
            <person name="Liao X.Y."/>
            <person name="Jiang Y.T."/>
            <person name="Sun W.H."/>
            <person name="Chen J."/>
            <person name="Chen Y.Q."/>
            <person name="Ai Y."/>
            <person name="Zhai J.W."/>
            <person name="Wu S.S."/>
            <person name="Zhou Z."/>
            <person name="Hsiao Y.Y."/>
            <person name="Wu W.L."/>
            <person name="Chen Y.Y."/>
            <person name="Lin Y.F."/>
            <person name="Hsu J.L."/>
            <person name="Li C.Y."/>
            <person name="Wang Z.W."/>
            <person name="Zhao X."/>
            <person name="Zhong W.Y."/>
            <person name="Ma X.K."/>
            <person name="Ma L."/>
            <person name="Huang J."/>
            <person name="Chen G.Z."/>
            <person name="Huang M.Z."/>
            <person name="Huang L."/>
            <person name="Peng D.H."/>
            <person name="Luo Y.B."/>
            <person name="Zou S.Q."/>
            <person name="Chen S.P."/>
            <person name="Lan S."/>
            <person name="Tsai W.C."/>
            <person name="Van de Peer Y."/>
            <person name="Liu Z.J."/>
        </authorList>
    </citation>
    <scope>NUCLEOTIDE SEQUENCE [LARGE SCALE GENOMIC DNA]</scope>
    <source>
        <strain evidence="2">Lor287</strain>
    </source>
</reference>
<organism evidence="2 3">
    <name type="scientific">Platanthera zijinensis</name>
    <dbReference type="NCBI Taxonomy" id="2320716"/>
    <lineage>
        <taxon>Eukaryota</taxon>
        <taxon>Viridiplantae</taxon>
        <taxon>Streptophyta</taxon>
        <taxon>Embryophyta</taxon>
        <taxon>Tracheophyta</taxon>
        <taxon>Spermatophyta</taxon>
        <taxon>Magnoliopsida</taxon>
        <taxon>Liliopsida</taxon>
        <taxon>Asparagales</taxon>
        <taxon>Orchidaceae</taxon>
        <taxon>Orchidoideae</taxon>
        <taxon>Orchideae</taxon>
        <taxon>Orchidinae</taxon>
        <taxon>Platanthera</taxon>
    </lineage>
</organism>
<evidence type="ECO:0000313" key="3">
    <source>
        <dbReference type="Proteomes" id="UP001418222"/>
    </source>
</evidence>
<dbReference type="PANTHER" id="PTHR48258">
    <property type="entry name" value="DUF4218 DOMAIN-CONTAINING PROTEIN-RELATED"/>
    <property type="match status" value="1"/>
</dbReference>
<name>A0AAP0GBC9_9ASPA</name>
<dbReference type="Proteomes" id="UP001418222">
    <property type="component" value="Unassembled WGS sequence"/>
</dbReference>
<dbReference type="AlphaFoldDB" id="A0AAP0GBC9"/>
<accession>A0AAP0GBC9</accession>
<dbReference type="PANTHER" id="PTHR48258:SF8">
    <property type="entry name" value="DUF4216 DOMAIN-CONTAINING PROTEIN"/>
    <property type="match status" value="1"/>
</dbReference>